<keyword evidence="3" id="KW-1185">Reference proteome</keyword>
<evidence type="ECO:0000313" key="3">
    <source>
        <dbReference type="Proteomes" id="UP001194468"/>
    </source>
</evidence>
<evidence type="ECO:0000313" key="2">
    <source>
        <dbReference type="EMBL" id="KAF8452373.1"/>
    </source>
</evidence>
<organism evidence="2 3">
    <name type="scientific">Boletus edulis BED1</name>
    <dbReference type="NCBI Taxonomy" id="1328754"/>
    <lineage>
        <taxon>Eukaryota</taxon>
        <taxon>Fungi</taxon>
        <taxon>Dikarya</taxon>
        <taxon>Basidiomycota</taxon>
        <taxon>Agaricomycotina</taxon>
        <taxon>Agaricomycetes</taxon>
        <taxon>Agaricomycetidae</taxon>
        <taxon>Boletales</taxon>
        <taxon>Boletineae</taxon>
        <taxon>Boletaceae</taxon>
        <taxon>Boletoideae</taxon>
        <taxon>Boletus</taxon>
    </lineage>
</organism>
<feature type="chain" id="PRO_5042016909" evidence="1">
    <location>
        <begin position="17"/>
        <end position="82"/>
    </location>
</feature>
<gene>
    <name evidence="2" type="ORF">L210DRAFT_3518318</name>
</gene>
<reference evidence="2" key="1">
    <citation type="submission" date="2019-10" db="EMBL/GenBank/DDBJ databases">
        <authorList>
            <consortium name="DOE Joint Genome Institute"/>
            <person name="Kuo A."/>
            <person name="Miyauchi S."/>
            <person name="Kiss E."/>
            <person name="Drula E."/>
            <person name="Kohler A."/>
            <person name="Sanchez-Garcia M."/>
            <person name="Andreopoulos B."/>
            <person name="Barry K.W."/>
            <person name="Bonito G."/>
            <person name="Buee M."/>
            <person name="Carver A."/>
            <person name="Chen C."/>
            <person name="Cichocki N."/>
            <person name="Clum A."/>
            <person name="Culley D."/>
            <person name="Crous P.W."/>
            <person name="Fauchery L."/>
            <person name="Girlanda M."/>
            <person name="Hayes R."/>
            <person name="Keri Z."/>
            <person name="LaButti K."/>
            <person name="Lipzen A."/>
            <person name="Lombard V."/>
            <person name="Magnuson J."/>
            <person name="Maillard F."/>
            <person name="Morin E."/>
            <person name="Murat C."/>
            <person name="Nolan M."/>
            <person name="Ohm R."/>
            <person name="Pangilinan J."/>
            <person name="Pereira M."/>
            <person name="Perotto S."/>
            <person name="Peter M."/>
            <person name="Riley R."/>
            <person name="Sitrit Y."/>
            <person name="Stielow B."/>
            <person name="Szollosi G."/>
            <person name="Zifcakova L."/>
            <person name="Stursova M."/>
            <person name="Spatafora J.W."/>
            <person name="Tedersoo L."/>
            <person name="Vaario L.-M."/>
            <person name="Yamada A."/>
            <person name="Yan M."/>
            <person name="Wang P."/>
            <person name="Xu J."/>
            <person name="Bruns T."/>
            <person name="Baldrian P."/>
            <person name="Vilgalys R."/>
            <person name="Henrissat B."/>
            <person name="Grigoriev I.V."/>
            <person name="Hibbett D."/>
            <person name="Nagy L.G."/>
            <person name="Martin F.M."/>
        </authorList>
    </citation>
    <scope>NUCLEOTIDE SEQUENCE</scope>
    <source>
        <strain evidence="2">BED1</strain>
    </source>
</reference>
<comment type="caution">
    <text evidence="2">The sequence shown here is derived from an EMBL/GenBank/DDBJ whole genome shotgun (WGS) entry which is preliminary data.</text>
</comment>
<keyword evidence="1" id="KW-0732">Signal</keyword>
<evidence type="ECO:0000256" key="1">
    <source>
        <dbReference type="SAM" id="SignalP"/>
    </source>
</evidence>
<sequence>MLIGGCFVLSFSSSAAFECSRNDLNDPVTTGELYQYGRLSLVHEWNKKSYAFPQTCLGFRSHPPCDSNDIPAHPVIASDLSV</sequence>
<reference evidence="2" key="2">
    <citation type="journal article" date="2020" name="Nat. Commun.">
        <title>Large-scale genome sequencing of mycorrhizal fungi provides insights into the early evolution of symbiotic traits.</title>
        <authorList>
            <person name="Miyauchi S."/>
            <person name="Kiss E."/>
            <person name="Kuo A."/>
            <person name="Drula E."/>
            <person name="Kohler A."/>
            <person name="Sanchez-Garcia M."/>
            <person name="Morin E."/>
            <person name="Andreopoulos B."/>
            <person name="Barry K.W."/>
            <person name="Bonito G."/>
            <person name="Buee M."/>
            <person name="Carver A."/>
            <person name="Chen C."/>
            <person name="Cichocki N."/>
            <person name="Clum A."/>
            <person name="Culley D."/>
            <person name="Crous P.W."/>
            <person name="Fauchery L."/>
            <person name="Girlanda M."/>
            <person name="Hayes R.D."/>
            <person name="Keri Z."/>
            <person name="LaButti K."/>
            <person name="Lipzen A."/>
            <person name="Lombard V."/>
            <person name="Magnuson J."/>
            <person name="Maillard F."/>
            <person name="Murat C."/>
            <person name="Nolan M."/>
            <person name="Ohm R.A."/>
            <person name="Pangilinan J."/>
            <person name="Pereira M.F."/>
            <person name="Perotto S."/>
            <person name="Peter M."/>
            <person name="Pfister S."/>
            <person name="Riley R."/>
            <person name="Sitrit Y."/>
            <person name="Stielow J.B."/>
            <person name="Szollosi G."/>
            <person name="Zifcakova L."/>
            <person name="Stursova M."/>
            <person name="Spatafora J.W."/>
            <person name="Tedersoo L."/>
            <person name="Vaario L.M."/>
            <person name="Yamada A."/>
            <person name="Yan M."/>
            <person name="Wang P."/>
            <person name="Xu J."/>
            <person name="Bruns T."/>
            <person name="Baldrian P."/>
            <person name="Vilgalys R."/>
            <person name="Dunand C."/>
            <person name="Henrissat B."/>
            <person name="Grigoriev I.V."/>
            <person name="Hibbett D."/>
            <person name="Nagy L.G."/>
            <person name="Martin F.M."/>
        </authorList>
    </citation>
    <scope>NUCLEOTIDE SEQUENCE</scope>
    <source>
        <strain evidence="2">BED1</strain>
    </source>
</reference>
<dbReference type="EMBL" id="WHUW01000001">
    <property type="protein sequence ID" value="KAF8452373.1"/>
    <property type="molecule type" value="Genomic_DNA"/>
</dbReference>
<dbReference type="AlphaFoldDB" id="A0AAD4C9E2"/>
<name>A0AAD4C9E2_BOLED</name>
<accession>A0AAD4C9E2</accession>
<dbReference type="Proteomes" id="UP001194468">
    <property type="component" value="Unassembled WGS sequence"/>
</dbReference>
<feature type="signal peptide" evidence="1">
    <location>
        <begin position="1"/>
        <end position="16"/>
    </location>
</feature>
<proteinExistence type="predicted"/>
<protein>
    <submittedName>
        <fullName evidence="2">Uncharacterized protein</fullName>
    </submittedName>
</protein>